<sequence>MRILLDIISTGLINNLILIFLITRMFWKFIKIILVKKSIDIFKKIKKSEYSFNKIKLGRKLFFNKNLDNILYRYNQRKRIYLLRRRLLHFKLFLIKSFLIFYLNQILLFFQIEEYKFFFNIIYNVLFIIKDRIKNVNKEK</sequence>
<proteinExistence type="predicted"/>
<feature type="transmembrane region" description="Helical" evidence="1">
    <location>
        <begin position="87"/>
        <end position="111"/>
    </location>
</feature>
<keyword evidence="1" id="KW-0472">Membrane</keyword>
<feature type="transmembrane region" description="Helical" evidence="1">
    <location>
        <begin position="12"/>
        <end position="34"/>
    </location>
</feature>
<dbReference type="AlphaFoldDB" id="A0A2Z5ZAH9"/>
<accession>A0A2Z5ZAH9</accession>
<keyword evidence="1" id="KW-1133">Transmembrane helix</keyword>
<reference evidence="2" key="1">
    <citation type="submission" date="2018-02" db="EMBL/GenBank/DDBJ databases">
        <title>Evolution and diversity of non-photosynthetic diatom plastid genomes.</title>
        <authorList>
            <person name="Kamikawa R."/>
            <person name="Ishii K."/>
        </authorList>
    </citation>
    <scope>NUCLEOTIDE SEQUENCE</scope>
    <source>
        <strain evidence="2">PL1-4</strain>
    </source>
</reference>
<organism evidence="2">
    <name type="scientific">Nitzschia sp. PL1-4</name>
    <dbReference type="NCBI Taxonomy" id="2083272"/>
    <lineage>
        <taxon>Eukaryota</taxon>
        <taxon>Sar</taxon>
        <taxon>Stramenopiles</taxon>
        <taxon>Ochrophyta</taxon>
        <taxon>Bacillariophyta</taxon>
        <taxon>Bacillariophyceae</taxon>
        <taxon>Bacillariophycidae</taxon>
        <taxon>Bacillariales</taxon>
        <taxon>Bacillariaceae</taxon>
        <taxon>Nitzschia</taxon>
    </lineage>
</organism>
<gene>
    <name evidence="2" type="primary">orf140</name>
</gene>
<keyword evidence="2" id="KW-0934">Plastid</keyword>
<evidence type="ECO:0000256" key="1">
    <source>
        <dbReference type="SAM" id="Phobius"/>
    </source>
</evidence>
<keyword evidence="1" id="KW-0812">Transmembrane</keyword>
<dbReference type="EMBL" id="AP018506">
    <property type="protein sequence ID" value="BBC77552.1"/>
    <property type="molecule type" value="Genomic_DNA"/>
</dbReference>
<evidence type="ECO:0000313" key="2">
    <source>
        <dbReference type="EMBL" id="BBC77552.1"/>
    </source>
</evidence>
<name>A0A2Z5ZAH9_9STRA</name>
<geneLocation type="plastid" evidence="2"/>
<protein>
    <submittedName>
        <fullName evidence="2">Uncharacterized protein</fullName>
    </submittedName>
</protein>